<dbReference type="PROSITE" id="PS00758">
    <property type="entry name" value="ARGE_DAPE_CPG2_1"/>
    <property type="match status" value="1"/>
</dbReference>
<dbReference type="Gene3D" id="3.30.70.360">
    <property type="match status" value="1"/>
</dbReference>
<dbReference type="PROSITE" id="PS00759">
    <property type="entry name" value="ARGE_DAPE_CPG2_2"/>
    <property type="match status" value="1"/>
</dbReference>
<reference evidence="17" key="4">
    <citation type="submission" date="2022-03" db="EMBL/GenBank/DDBJ databases">
        <title>Complete Genome Sequence of Staphylococcus edaphicus strain CCM 8731.</title>
        <authorList>
            <person name="Rimmer C.O."/>
            <person name="Thomas J.C."/>
        </authorList>
    </citation>
    <scope>NUCLEOTIDE SEQUENCE</scope>
    <source>
        <strain evidence="17">CCM 8731</strain>
    </source>
</reference>
<comment type="pathway">
    <text evidence="3">Amino-acid biosynthesis; L-lysine biosynthesis via DAP pathway; LL-2,6-diaminopimelate from (S)-tetrahydrodipicolinate (succinylase route): step 3/3.</text>
</comment>
<dbReference type="OrthoDB" id="9792335at2"/>
<dbReference type="EMBL" id="CP093217">
    <property type="protein sequence ID" value="UQW81774.1"/>
    <property type="molecule type" value="Genomic_DNA"/>
</dbReference>
<reference evidence="18" key="2">
    <citation type="submission" date="2017-10" db="EMBL/GenBank/DDBJ databases">
        <title>Staphylococcus edaphicus sp. nov., isolated in Antarctica, harbouring mecC gene and genomic islands essential in adaptation to extreme environment.</title>
        <authorList>
            <person name="Pantucek R."/>
            <person name="Sedlacek I."/>
            <person name="Indrakova A."/>
            <person name="Vrbovska V."/>
            <person name="Maslanova I."/>
            <person name="Kovarovic V."/>
            <person name="Svec P."/>
            <person name="Kralova S."/>
            <person name="Kristofova L."/>
            <person name="Keklakova J."/>
            <person name="Petras P."/>
            <person name="Doskar J."/>
        </authorList>
    </citation>
    <scope>NUCLEOTIDE SEQUENCE [LARGE SCALE GENOMIC DNA]</scope>
    <source>
        <strain evidence="18">CCM 5085</strain>
    </source>
</reference>
<dbReference type="NCBIfam" id="TIGR01910">
    <property type="entry name" value="DapE-ArgE"/>
    <property type="match status" value="1"/>
</dbReference>
<dbReference type="InterPro" id="IPR050072">
    <property type="entry name" value="Peptidase_M20A"/>
</dbReference>
<reference evidence="16" key="3">
    <citation type="submission" date="2017-10" db="EMBL/GenBank/DDBJ databases">
        <authorList>
            <person name="Vrbovska V."/>
            <person name="Kovarovic V."/>
            <person name="Indrakova A."/>
        </authorList>
    </citation>
    <scope>NUCLEOTIDE SEQUENCE</scope>
    <source>
        <strain evidence="16">CCM 8730</strain>
    </source>
</reference>
<keyword evidence="12" id="KW-0457">Lysine biosynthesis</keyword>
<comment type="cofactor">
    <cofactor evidence="1">
        <name>Co(2+)</name>
        <dbReference type="ChEBI" id="CHEBI:48828"/>
    </cofactor>
</comment>
<sequence length="417" mass="46438">MSTFSAEEKVQILSDIVAIKTVNDNEIEVCKYLQNLFEQHGIKSTIDKIDERRANLIAEIGEGNPVIGISGHMDVVSEGNREQWTYDPFKLTEDDGYLYGRGAADMKSGLAALAIALIEIHDAQLLTNGRIKFLATTGEEMEQLGSQRLYENGYMDDVEALIIAEPCQDMMVYAHKGSMDYRIKSQGTSAHSSMPILGVNAITPLIEFIQDIDKSYKKISEDIKGEALDFTQLIERMKPSLPATFAVEEIESALQGLVITNTLIKGGVQVNSVPEEADADFNIRTIPEYNNDQVKNLFNNTIEQHNTKGANLESDLYLDLDPVLTTGQNSLIDTARSLGKSAFNKDFVAAPIGGVTDASNLLRGKDESFPFLVFGPGEKPHQVDERVEKEMYLKFIDFYKELFITYSNNHERTIGNE</sequence>
<dbReference type="EMBL" id="MRZN01000006">
    <property type="protein sequence ID" value="PHK49965.1"/>
    <property type="molecule type" value="Genomic_DNA"/>
</dbReference>
<evidence type="ECO:0000256" key="12">
    <source>
        <dbReference type="ARBA" id="ARBA00023154"/>
    </source>
</evidence>
<dbReference type="CDD" id="cd08659">
    <property type="entry name" value="M20_ArgE_DapE-like"/>
    <property type="match status" value="1"/>
</dbReference>
<dbReference type="Pfam" id="PF01546">
    <property type="entry name" value="Peptidase_M20"/>
    <property type="match status" value="1"/>
</dbReference>
<dbReference type="Pfam" id="PF07687">
    <property type="entry name" value="M20_dimer"/>
    <property type="match status" value="1"/>
</dbReference>
<keyword evidence="10" id="KW-0862">Zinc</keyword>
<evidence type="ECO:0000256" key="13">
    <source>
        <dbReference type="ARBA" id="ARBA00023285"/>
    </source>
</evidence>
<keyword evidence="19" id="KW-1185">Reference proteome</keyword>
<evidence type="ECO:0000256" key="11">
    <source>
        <dbReference type="ARBA" id="ARBA00022915"/>
    </source>
</evidence>
<name>A0A2C6WPG6_9STAP</name>
<dbReference type="GO" id="GO:0019877">
    <property type="term" value="P:diaminopimelate biosynthetic process"/>
    <property type="evidence" value="ECO:0007669"/>
    <property type="project" value="UniProtKB-KW"/>
</dbReference>
<comment type="similarity">
    <text evidence="4">Belongs to the peptidase M20A family.</text>
</comment>
<evidence type="ECO:0000259" key="15">
    <source>
        <dbReference type="Pfam" id="PF07687"/>
    </source>
</evidence>
<dbReference type="GO" id="GO:0046872">
    <property type="term" value="F:metal ion binding"/>
    <property type="evidence" value="ECO:0007669"/>
    <property type="project" value="UniProtKB-KW"/>
</dbReference>
<dbReference type="SUPFAM" id="SSF53187">
    <property type="entry name" value="Zn-dependent exopeptidases"/>
    <property type="match status" value="1"/>
</dbReference>
<proteinExistence type="inferred from homology"/>
<feature type="domain" description="Peptidase M20 dimerisation" evidence="15">
    <location>
        <begin position="173"/>
        <end position="308"/>
    </location>
</feature>
<dbReference type="NCBIfam" id="NF006365">
    <property type="entry name" value="PRK08588.1"/>
    <property type="match status" value="1"/>
</dbReference>
<dbReference type="Proteomes" id="UP001056588">
    <property type="component" value="Chromosome"/>
</dbReference>
<dbReference type="PANTHER" id="PTHR43808">
    <property type="entry name" value="ACETYLORNITHINE DEACETYLASE"/>
    <property type="match status" value="1"/>
</dbReference>
<dbReference type="UniPathway" id="UPA00034">
    <property type="reaction ID" value="UER00021"/>
</dbReference>
<evidence type="ECO:0000313" key="19">
    <source>
        <dbReference type="Proteomes" id="UP001056588"/>
    </source>
</evidence>
<dbReference type="PANTHER" id="PTHR43808:SF8">
    <property type="entry name" value="PEPTIDASE M20 DIMERISATION DOMAIN-CONTAINING PROTEIN"/>
    <property type="match status" value="1"/>
</dbReference>
<keyword evidence="9" id="KW-0378">Hydrolase</keyword>
<keyword evidence="11" id="KW-0220">Diaminopimelate biosynthesis</keyword>
<gene>
    <name evidence="16" type="ORF">BTJ66_05520</name>
    <name evidence="17" type="ORF">MNY58_01275</name>
</gene>
<evidence type="ECO:0000256" key="6">
    <source>
        <dbReference type="ARBA" id="ARBA00016853"/>
    </source>
</evidence>
<dbReference type="EC" id="3.5.1.18" evidence="5"/>
<comment type="catalytic activity">
    <reaction evidence="14">
        <text>N-succinyl-(2S,6S)-2,6-diaminopimelate + H2O = (2S,6S)-2,6-diaminopimelate + succinate</text>
        <dbReference type="Rhea" id="RHEA:22608"/>
        <dbReference type="ChEBI" id="CHEBI:15377"/>
        <dbReference type="ChEBI" id="CHEBI:30031"/>
        <dbReference type="ChEBI" id="CHEBI:57609"/>
        <dbReference type="ChEBI" id="CHEBI:58087"/>
        <dbReference type="EC" id="3.5.1.18"/>
    </reaction>
</comment>
<evidence type="ECO:0000256" key="3">
    <source>
        <dbReference type="ARBA" id="ARBA00005130"/>
    </source>
</evidence>
<evidence type="ECO:0000256" key="1">
    <source>
        <dbReference type="ARBA" id="ARBA00001941"/>
    </source>
</evidence>
<organism evidence="16 18">
    <name type="scientific">Staphylococcus edaphicus</name>
    <dbReference type="NCBI Taxonomy" id="1955013"/>
    <lineage>
        <taxon>Bacteria</taxon>
        <taxon>Bacillati</taxon>
        <taxon>Bacillota</taxon>
        <taxon>Bacilli</taxon>
        <taxon>Bacillales</taxon>
        <taxon>Staphylococcaceae</taxon>
        <taxon>Staphylococcus</taxon>
    </lineage>
</organism>
<dbReference type="AlphaFoldDB" id="A0A2C6WPG6"/>
<accession>A0A2C6WPG6</accession>
<dbReference type="InterPro" id="IPR036264">
    <property type="entry name" value="Bact_exopeptidase_dim_dom"/>
</dbReference>
<dbReference type="RefSeq" id="WP_099089974.1">
    <property type="nucleotide sequence ID" value="NZ_CP093217.1"/>
</dbReference>
<reference evidence="16" key="1">
    <citation type="journal article" date="2017" name="Appl. Environ. Microbiol.">
        <title>Staphylococcus edaphicus sp. nov., isolated in Antarctica, harbours mecC gene and genomic islands with suspected role in adaptation to extreme environment.</title>
        <authorList>
            <person name="Pantucek R."/>
            <person name="Sedlacek I."/>
            <person name="Indrakova A."/>
            <person name="Vrbovska V."/>
            <person name="Maslanova I."/>
            <person name="Kovarovic V."/>
            <person name="Svec P."/>
            <person name="Kralova S."/>
            <person name="Kristofova L."/>
            <person name="Keklakova J."/>
            <person name="Petras P."/>
            <person name="Doskar J."/>
        </authorList>
    </citation>
    <scope>NUCLEOTIDE SEQUENCE</scope>
    <source>
        <strain evidence="16">CCM 8730</strain>
    </source>
</reference>
<evidence type="ECO:0000256" key="2">
    <source>
        <dbReference type="ARBA" id="ARBA00001947"/>
    </source>
</evidence>
<dbReference type="GO" id="GO:0009089">
    <property type="term" value="P:lysine biosynthetic process via diaminopimelate"/>
    <property type="evidence" value="ECO:0007669"/>
    <property type="project" value="UniProtKB-UniPathway"/>
</dbReference>
<dbReference type="SUPFAM" id="SSF55031">
    <property type="entry name" value="Bacterial exopeptidase dimerisation domain"/>
    <property type="match status" value="1"/>
</dbReference>
<comment type="cofactor">
    <cofactor evidence="2">
        <name>Zn(2+)</name>
        <dbReference type="ChEBI" id="CHEBI:29105"/>
    </cofactor>
</comment>
<keyword evidence="13" id="KW-0170">Cobalt</keyword>
<evidence type="ECO:0000313" key="18">
    <source>
        <dbReference type="Proteomes" id="UP000223828"/>
    </source>
</evidence>
<evidence type="ECO:0000256" key="10">
    <source>
        <dbReference type="ARBA" id="ARBA00022833"/>
    </source>
</evidence>
<dbReference type="InterPro" id="IPR010182">
    <property type="entry name" value="ArgE/DapE"/>
</dbReference>
<dbReference type="GO" id="GO:0009014">
    <property type="term" value="F:succinyl-diaminopimelate desuccinylase activity"/>
    <property type="evidence" value="ECO:0007669"/>
    <property type="project" value="UniProtKB-EC"/>
</dbReference>
<evidence type="ECO:0000256" key="14">
    <source>
        <dbReference type="ARBA" id="ARBA00051301"/>
    </source>
</evidence>
<keyword evidence="7" id="KW-0028">Amino-acid biosynthesis</keyword>
<evidence type="ECO:0000256" key="5">
    <source>
        <dbReference type="ARBA" id="ARBA00011921"/>
    </source>
</evidence>
<dbReference type="Gene3D" id="3.40.630.10">
    <property type="entry name" value="Zn peptidases"/>
    <property type="match status" value="1"/>
</dbReference>
<dbReference type="Proteomes" id="UP000223828">
    <property type="component" value="Unassembled WGS sequence"/>
</dbReference>
<evidence type="ECO:0000256" key="7">
    <source>
        <dbReference type="ARBA" id="ARBA00022605"/>
    </source>
</evidence>
<protein>
    <recommendedName>
        <fullName evidence="6">Probable succinyl-diaminopimelate desuccinylase</fullName>
        <ecNumber evidence="5">3.5.1.18</ecNumber>
    </recommendedName>
</protein>
<evidence type="ECO:0000313" key="16">
    <source>
        <dbReference type="EMBL" id="PHK49965.1"/>
    </source>
</evidence>
<dbReference type="InterPro" id="IPR002933">
    <property type="entry name" value="Peptidase_M20"/>
</dbReference>
<keyword evidence="8" id="KW-0479">Metal-binding</keyword>
<evidence type="ECO:0000256" key="8">
    <source>
        <dbReference type="ARBA" id="ARBA00022723"/>
    </source>
</evidence>
<dbReference type="InterPro" id="IPR001261">
    <property type="entry name" value="ArgE/DapE_CS"/>
</dbReference>
<evidence type="ECO:0000256" key="4">
    <source>
        <dbReference type="ARBA" id="ARBA00006247"/>
    </source>
</evidence>
<evidence type="ECO:0000256" key="9">
    <source>
        <dbReference type="ARBA" id="ARBA00022801"/>
    </source>
</evidence>
<dbReference type="InterPro" id="IPR011650">
    <property type="entry name" value="Peptidase_M20_dimer"/>
</dbReference>
<evidence type="ECO:0000313" key="17">
    <source>
        <dbReference type="EMBL" id="UQW81774.1"/>
    </source>
</evidence>